<dbReference type="Gene3D" id="3.40.50.720">
    <property type="entry name" value="NAD(P)-binding Rossmann-like Domain"/>
    <property type="match status" value="1"/>
</dbReference>
<dbReference type="PANTHER" id="PTHR43401">
    <property type="entry name" value="L-THREONINE 3-DEHYDROGENASE"/>
    <property type="match status" value="1"/>
</dbReference>
<dbReference type="InterPro" id="IPR013149">
    <property type="entry name" value="ADH-like_C"/>
</dbReference>
<dbReference type="InterPro" id="IPR011032">
    <property type="entry name" value="GroES-like_sf"/>
</dbReference>
<gene>
    <name evidence="7" type="ORF">QRX50_24740</name>
</gene>
<dbReference type="Pfam" id="PF08240">
    <property type="entry name" value="ADH_N"/>
    <property type="match status" value="1"/>
</dbReference>
<dbReference type="InterPro" id="IPR050129">
    <property type="entry name" value="Zn_alcohol_dh"/>
</dbReference>
<evidence type="ECO:0000313" key="8">
    <source>
        <dbReference type="Proteomes" id="UP001236014"/>
    </source>
</evidence>
<sequence length="353" mass="36942">MRAAVFHDKHDIRVEDIPEPTAVGARQVRVRPYLCGICGTDLHEYAAGPIVIPTSPHPLSHAAAPQVLGHEFSGQVLEIGAEVTGVRVGDRVSVMPLIYCGHCYYCRRGLNHLCPRMACTGLSWDGGGISEQVVVPEHQISVLPESVSDVQGALVEPAAVAAYGVDRTGFTSGDSVLITGAGPIGALAALYAHASGAAQIFVSEPNARRRALLDALGVATVLDPLAEDVPEAVRALTGGIGADVAAECSGSEAGLATALVSLRSHGTATQVGLHVRPATIDPMALSQRDLSLVGTWCYPVYDFPRIISLVATGRFPVERVLTEVIAVDDVVTGGFDRLLDPEGDAQKLLVKVG</sequence>
<dbReference type="PROSITE" id="PS00059">
    <property type="entry name" value="ADH_ZINC"/>
    <property type="match status" value="1"/>
</dbReference>
<dbReference type="InterPro" id="IPR036291">
    <property type="entry name" value="NAD(P)-bd_dom_sf"/>
</dbReference>
<keyword evidence="8" id="KW-1185">Reference proteome</keyword>
<dbReference type="CDD" id="cd08233">
    <property type="entry name" value="butanediol_DH_like"/>
    <property type="match status" value="1"/>
</dbReference>
<comment type="similarity">
    <text evidence="5">Belongs to the zinc-containing alcohol dehydrogenase family.</text>
</comment>
<comment type="cofactor">
    <cofactor evidence="1 5">
        <name>Zn(2+)</name>
        <dbReference type="ChEBI" id="CHEBI:29105"/>
    </cofactor>
</comment>
<evidence type="ECO:0000256" key="5">
    <source>
        <dbReference type="RuleBase" id="RU361277"/>
    </source>
</evidence>
<dbReference type="SUPFAM" id="SSF50129">
    <property type="entry name" value="GroES-like"/>
    <property type="match status" value="1"/>
</dbReference>
<dbReference type="EMBL" id="CP127294">
    <property type="protein sequence ID" value="WIX83737.1"/>
    <property type="molecule type" value="Genomic_DNA"/>
</dbReference>
<evidence type="ECO:0000256" key="4">
    <source>
        <dbReference type="ARBA" id="ARBA00023002"/>
    </source>
</evidence>
<dbReference type="SMART" id="SM00829">
    <property type="entry name" value="PKS_ER"/>
    <property type="match status" value="1"/>
</dbReference>
<dbReference type="SUPFAM" id="SSF51735">
    <property type="entry name" value="NAD(P)-binding Rossmann-fold domains"/>
    <property type="match status" value="1"/>
</dbReference>
<keyword evidence="4" id="KW-0560">Oxidoreductase</keyword>
<dbReference type="InterPro" id="IPR002328">
    <property type="entry name" value="ADH_Zn_CS"/>
</dbReference>
<dbReference type="Gene3D" id="3.90.180.10">
    <property type="entry name" value="Medium-chain alcohol dehydrogenases, catalytic domain"/>
    <property type="match status" value="1"/>
</dbReference>
<accession>A0A9Y2IP72</accession>
<dbReference type="InterPro" id="IPR013154">
    <property type="entry name" value="ADH-like_N"/>
</dbReference>
<protein>
    <submittedName>
        <fullName evidence="7">2,3-butanediol dehydrogenase</fullName>
    </submittedName>
</protein>
<dbReference type="PANTHER" id="PTHR43401:SF2">
    <property type="entry name" value="L-THREONINE 3-DEHYDROGENASE"/>
    <property type="match status" value="1"/>
</dbReference>
<evidence type="ECO:0000259" key="6">
    <source>
        <dbReference type="SMART" id="SM00829"/>
    </source>
</evidence>
<dbReference type="InterPro" id="IPR020843">
    <property type="entry name" value="ER"/>
</dbReference>
<evidence type="ECO:0000256" key="1">
    <source>
        <dbReference type="ARBA" id="ARBA00001947"/>
    </source>
</evidence>
<dbReference type="GO" id="GO:0008270">
    <property type="term" value="F:zinc ion binding"/>
    <property type="evidence" value="ECO:0007669"/>
    <property type="project" value="InterPro"/>
</dbReference>
<keyword evidence="3 5" id="KW-0862">Zinc</keyword>
<keyword evidence="2 5" id="KW-0479">Metal-binding</keyword>
<name>A0A9Y2IP72_9PSEU</name>
<dbReference type="Proteomes" id="UP001236014">
    <property type="component" value="Chromosome"/>
</dbReference>
<reference evidence="7 8" key="1">
    <citation type="submission" date="2023-06" db="EMBL/GenBank/DDBJ databases">
        <authorList>
            <person name="Oyuntsetseg B."/>
            <person name="Kim S.B."/>
        </authorList>
    </citation>
    <scope>NUCLEOTIDE SEQUENCE [LARGE SCALE GENOMIC DNA]</scope>
    <source>
        <strain evidence="7 8">2-15</strain>
    </source>
</reference>
<evidence type="ECO:0000256" key="3">
    <source>
        <dbReference type="ARBA" id="ARBA00022833"/>
    </source>
</evidence>
<dbReference type="KEGG" id="acab:QRX50_24740"/>
<dbReference type="GO" id="GO:0016491">
    <property type="term" value="F:oxidoreductase activity"/>
    <property type="evidence" value="ECO:0007669"/>
    <property type="project" value="UniProtKB-KW"/>
</dbReference>
<proteinExistence type="inferred from homology"/>
<evidence type="ECO:0000256" key="2">
    <source>
        <dbReference type="ARBA" id="ARBA00022723"/>
    </source>
</evidence>
<organism evidence="7 8">
    <name type="scientific">Amycolatopsis carbonis</name>
    <dbReference type="NCBI Taxonomy" id="715471"/>
    <lineage>
        <taxon>Bacteria</taxon>
        <taxon>Bacillati</taxon>
        <taxon>Actinomycetota</taxon>
        <taxon>Actinomycetes</taxon>
        <taxon>Pseudonocardiales</taxon>
        <taxon>Pseudonocardiaceae</taxon>
        <taxon>Amycolatopsis</taxon>
    </lineage>
</organism>
<dbReference type="Pfam" id="PF00107">
    <property type="entry name" value="ADH_zinc_N"/>
    <property type="match status" value="1"/>
</dbReference>
<evidence type="ECO:0000313" key="7">
    <source>
        <dbReference type="EMBL" id="WIX83737.1"/>
    </source>
</evidence>
<dbReference type="RefSeq" id="WP_285974283.1">
    <property type="nucleotide sequence ID" value="NZ_CP127294.1"/>
</dbReference>
<dbReference type="AlphaFoldDB" id="A0A9Y2IP72"/>
<feature type="domain" description="Enoyl reductase (ER)" evidence="6">
    <location>
        <begin position="7"/>
        <end position="317"/>
    </location>
</feature>